<protein>
    <recommendedName>
        <fullName evidence="2">Sm domain-containing protein</fullName>
    </recommendedName>
</protein>
<sequence length="103" mass="11892">MLLKEDVEQISAETHLAAEQTFIKDSEGRRKLRSWLNRNFRIEMTDGRRLIGLFLCTDRDANVILGMCSEFRPNSENDARNLGLVIIKKSAIRKIEVDQSEII</sequence>
<dbReference type="SUPFAM" id="SSF50182">
    <property type="entry name" value="Sm-like ribonucleoproteins"/>
    <property type="match status" value="1"/>
</dbReference>
<dbReference type="InterPro" id="IPR010920">
    <property type="entry name" value="LSM_dom_sf"/>
</dbReference>
<dbReference type="InterPro" id="IPR034110">
    <property type="entry name" value="LSMD1_Sm"/>
</dbReference>
<evidence type="ECO:0000256" key="1">
    <source>
        <dbReference type="ARBA" id="ARBA00006850"/>
    </source>
</evidence>
<name>A0A9J6CEK7_POLVA</name>
<dbReference type="OrthoDB" id="368909at2759"/>
<dbReference type="GO" id="GO:0031417">
    <property type="term" value="C:NatC complex"/>
    <property type="evidence" value="ECO:0007669"/>
    <property type="project" value="InterPro"/>
</dbReference>
<dbReference type="SMART" id="SM00651">
    <property type="entry name" value="Sm"/>
    <property type="match status" value="1"/>
</dbReference>
<dbReference type="Gene3D" id="2.30.30.100">
    <property type="match status" value="1"/>
</dbReference>
<dbReference type="GO" id="GO:0003723">
    <property type="term" value="F:RNA binding"/>
    <property type="evidence" value="ECO:0007669"/>
    <property type="project" value="InterPro"/>
</dbReference>
<dbReference type="PANTHER" id="PTHR10701:SF5">
    <property type="entry name" value="N-ALPHA-ACETYLTRANSFERASE 38, NATC AUXILIARY SUBUNIT"/>
    <property type="match status" value="1"/>
</dbReference>
<dbReference type="InterPro" id="IPR047575">
    <property type="entry name" value="Sm"/>
</dbReference>
<comment type="similarity">
    <text evidence="1">Belongs to the snRNP Sm proteins family.</text>
</comment>
<dbReference type="PANTHER" id="PTHR10701">
    <property type="entry name" value="SMALL NUCLEAR RIBONUCLEOPROTEIN-ASSOCIATED PROTEIN B AND N"/>
    <property type="match status" value="1"/>
</dbReference>
<accession>A0A9J6CEK7</accession>
<dbReference type="InterPro" id="IPR001163">
    <property type="entry name" value="Sm_dom_euk/arc"/>
</dbReference>
<evidence type="ECO:0000259" key="2">
    <source>
        <dbReference type="PROSITE" id="PS52002"/>
    </source>
</evidence>
<keyword evidence="4" id="KW-1185">Reference proteome</keyword>
<dbReference type="Pfam" id="PF01423">
    <property type="entry name" value="LSM"/>
    <property type="match status" value="1"/>
</dbReference>
<dbReference type="Proteomes" id="UP001107558">
    <property type="component" value="Chromosome 1"/>
</dbReference>
<proteinExistence type="inferred from homology"/>
<evidence type="ECO:0000313" key="4">
    <source>
        <dbReference type="Proteomes" id="UP001107558"/>
    </source>
</evidence>
<gene>
    <name evidence="3" type="ORF">PVAND_010047</name>
</gene>
<reference evidence="3" key="1">
    <citation type="submission" date="2021-03" db="EMBL/GenBank/DDBJ databases">
        <title>Chromosome level genome of the anhydrobiotic midge Polypedilum vanderplanki.</title>
        <authorList>
            <person name="Yoshida Y."/>
            <person name="Kikawada T."/>
            <person name="Gusev O."/>
        </authorList>
    </citation>
    <scope>NUCLEOTIDE SEQUENCE</scope>
    <source>
        <strain evidence="3">NIAS01</strain>
        <tissue evidence="3">Whole body or cell culture</tissue>
    </source>
</reference>
<dbReference type="InterPro" id="IPR050914">
    <property type="entry name" value="snRNP_SmB/NAA38-like"/>
</dbReference>
<comment type="caution">
    <text evidence="3">The sequence shown here is derived from an EMBL/GenBank/DDBJ whole genome shotgun (WGS) entry which is preliminary data.</text>
</comment>
<dbReference type="AlphaFoldDB" id="A0A9J6CEK7"/>
<evidence type="ECO:0000313" key="3">
    <source>
        <dbReference type="EMBL" id="KAG5680546.1"/>
    </source>
</evidence>
<dbReference type="PROSITE" id="PS52002">
    <property type="entry name" value="SM"/>
    <property type="match status" value="1"/>
</dbReference>
<feature type="domain" description="Sm" evidence="2">
    <location>
        <begin position="27"/>
        <end position="101"/>
    </location>
</feature>
<dbReference type="CDD" id="cd06168">
    <property type="entry name" value="LSMD1"/>
    <property type="match status" value="1"/>
</dbReference>
<organism evidence="3 4">
    <name type="scientific">Polypedilum vanderplanki</name>
    <name type="common">Sleeping chironomid midge</name>
    <dbReference type="NCBI Taxonomy" id="319348"/>
    <lineage>
        <taxon>Eukaryota</taxon>
        <taxon>Metazoa</taxon>
        <taxon>Ecdysozoa</taxon>
        <taxon>Arthropoda</taxon>
        <taxon>Hexapoda</taxon>
        <taxon>Insecta</taxon>
        <taxon>Pterygota</taxon>
        <taxon>Neoptera</taxon>
        <taxon>Endopterygota</taxon>
        <taxon>Diptera</taxon>
        <taxon>Nematocera</taxon>
        <taxon>Chironomoidea</taxon>
        <taxon>Chironomidae</taxon>
        <taxon>Chironominae</taxon>
        <taxon>Polypedilum</taxon>
        <taxon>Polypedilum</taxon>
    </lineage>
</organism>
<dbReference type="EMBL" id="JADBJN010000001">
    <property type="protein sequence ID" value="KAG5680546.1"/>
    <property type="molecule type" value="Genomic_DNA"/>
</dbReference>